<accession>A0A6A2Y0P5</accession>
<comment type="caution">
    <text evidence="4">The sequence shown here is derived from an EMBL/GenBank/DDBJ whole genome shotgun (WGS) entry which is preliminary data.</text>
</comment>
<dbReference type="PANTHER" id="PTHR46033:SF8">
    <property type="entry name" value="PROTEIN MAINTENANCE OF MERISTEMS-LIKE"/>
    <property type="match status" value="1"/>
</dbReference>
<keyword evidence="5" id="KW-1185">Reference proteome</keyword>
<evidence type="ECO:0000313" key="4">
    <source>
        <dbReference type="EMBL" id="KAE8676690.1"/>
    </source>
</evidence>
<feature type="compositionally biased region" description="Basic and acidic residues" evidence="1">
    <location>
        <begin position="62"/>
        <end position="95"/>
    </location>
</feature>
<gene>
    <name evidence="4" type="ORF">F3Y22_tig00111582pilonHSYRG00651</name>
</gene>
<dbReference type="InterPro" id="IPR019557">
    <property type="entry name" value="AminoTfrase-like_pln_mobile"/>
</dbReference>
<evidence type="ECO:0000259" key="3">
    <source>
        <dbReference type="Pfam" id="PF10536"/>
    </source>
</evidence>
<feature type="domain" description="Aminotransferase-like plant mobile" evidence="3">
    <location>
        <begin position="334"/>
        <end position="484"/>
    </location>
</feature>
<feature type="region of interest" description="Disordered" evidence="1">
    <location>
        <begin position="723"/>
        <end position="754"/>
    </location>
</feature>
<feature type="chain" id="PRO_5025533088" evidence="2">
    <location>
        <begin position="24"/>
        <end position="754"/>
    </location>
</feature>
<feature type="compositionally biased region" description="Basic and acidic residues" evidence="1">
    <location>
        <begin position="180"/>
        <end position="191"/>
    </location>
</feature>
<proteinExistence type="predicted"/>
<feature type="compositionally biased region" description="Acidic residues" evidence="1">
    <location>
        <begin position="742"/>
        <end position="754"/>
    </location>
</feature>
<feature type="compositionally biased region" description="Basic and acidic residues" evidence="1">
    <location>
        <begin position="104"/>
        <end position="114"/>
    </location>
</feature>
<dbReference type="GO" id="GO:0010073">
    <property type="term" value="P:meristem maintenance"/>
    <property type="evidence" value="ECO:0007669"/>
    <property type="project" value="InterPro"/>
</dbReference>
<dbReference type="Pfam" id="PF10536">
    <property type="entry name" value="PMD"/>
    <property type="match status" value="2"/>
</dbReference>
<feature type="signal peptide" evidence="2">
    <location>
        <begin position="1"/>
        <end position="23"/>
    </location>
</feature>
<feature type="compositionally biased region" description="Basic and acidic residues" evidence="1">
    <location>
        <begin position="201"/>
        <end position="224"/>
    </location>
</feature>
<evidence type="ECO:0000256" key="2">
    <source>
        <dbReference type="SAM" id="SignalP"/>
    </source>
</evidence>
<reference evidence="4" key="1">
    <citation type="submission" date="2019-09" db="EMBL/GenBank/DDBJ databases">
        <title>Draft genome information of white flower Hibiscus syriacus.</title>
        <authorList>
            <person name="Kim Y.-M."/>
        </authorList>
    </citation>
    <scope>NUCLEOTIDE SEQUENCE [LARGE SCALE GENOMIC DNA]</scope>
    <source>
        <strain evidence="4">YM2019G1</strain>
    </source>
</reference>
<name>A0A6A2Y0P5_HIBSY</name>
<keyword evidence="4" id="KW-0238">DNA-binding</keyword>
<feature type="domain" description="Aminotransferase-like plant mobile" evidence="3">
    <location>
        <begin position="489"/>
        <end position="590"/>
    </location>
</feature>
<dbReference type="AlphaFoldDB" id="A0A6A2Y0P5"/>
<dbReference type="GO" id="GO:0003677">
    <property type="term" value="F:DNA binding"/>
    <property type="evidence" value="ECO:0007669"/>
    <property type="project" value="UniProtKB-KW"/>
</dbReference>
<feature type="compositionally biased region" description="Basic and acidic residues" evidence="1">
    <location>
        <begin position="142"/>
        <end position="152"/>
    </location>
</feature>
<evidence type="ECO:0000256" key="1">
    <source>
        <dbReference type="SAM" id="MobiDB-lite"/>
    </source>
</evidence>
<dbReference type="InterPro" id="IPR044824">
    <property type="entry name" value="MAIN-like"/>
</dbReference>
<evidence type="ECO:0000313" key="5">
    <source>
        <dbReference type="Proteomes" id="UP000436088"/>
    </source>
</evidence>
<feature type="compositionally biased region" description="Basic and acidic residues" evidence="1">
    <location>
        <begin position="161"/>
        <end position="171"/>
    </location>
</feature>
<protein>
    <submittedName>
        <fullName evidence="4">Integrase-type DNA-binding superfamily protein</fullName>
    </submittedName>
</protein>
<feature type="compositionally biased region" description="Basic and acidic residues" evidence="1">
    <location>
        <begin position="123"/>
        <end position="133"/>
    </location>
</feature>
<dbReference type="EMBL" id="VEPZ02001375">
    <property type="protein sequence ID" value="KAE8676690.1"/>
    <property type="molecule type" value="Genomic_DNA"/>
</dbReference>
<dbReference type="PANTHER" id="PTHR46033">
    <property type="entry name" value="PROTEIN MAIN-LIKE 2"/>
    <property type="match status" value="1"/>
</dbReference>
<organism evidence="4 5">
    <name type="scientific">Hibiscus syriacus</name>
    <name type="common">Rose of Sharon</name>
    <dbReference type="NCBI Taxonomy" id="106335"/>
    <lineage>
        <taxon>Eukaryota</taxon>
        <taxon>Viridiplantae</taxon>
        <taxon>Streptophyta</taxon>
        <taxon>Embryophyta</taxon>
        <taxon>Tracheophyta</taxon>
        <taxon>Spermatophyta</taxon>
        <taxon>Magnoliopsida</taxon>
        <taxon>eudicotyledons</taxon>
        <taxon>Gunneridae</taxon>
        <taxon>Pentapetalae</taxon>
        <taxon>rosids</taxon>
        <taxon>malvids</taxon>
        <taxon>Malvales</taxon>
        <taxon>Malvaceae</taxon>
        <taxon>Malvoideae</taxon>
        <taxon>Hibiscus</taxon>
    </lineage>
</organism>
<sequence length="754" mass="85361">MALSRLSLAFSLLVLSFIAIASAGDYGDAASAKYGFDGIPADSPQAKPEEAQKPQYGAKPDSYQHKPVFKEKPGHADDSSKYDTYKPKLEGEKKSTYGTNQDTYKPKPGGEKKPTYGTNQDTYKPKPEGEEKPNYGTNQDTYKPKPEGEEKPTFGTNQDTYKLKPEGEEKPNYGTNQDTYKPKPEEKEKSGYNRNSYVVKPKPDNYKQAKPDQKPRYGKGDEKPSYGTKSEAMKNSYLYPDPCPPLLGLEPVKRAPYNVLYVDLAPRRRIARGRGRALPLNLTRVRKARPLRRALGEYRVLDPFIRNLKLVIPSRVLPYLVEAGFGHIGKYEGHCKIEPDLIAALVKRWRPETHAFHLPCGECTITLENVSMHLELPVDGYVISGMTHGSWTALCREYLGRVPKSFNGGQIPLNWLDANFQELSEDASDDEVKMYAWACILQLIGGLLMLDKLRNQVHCMWLRHLGYFYLVRSLSWGSAVLAFLMVIPPELRGSSYVWMAMVPLICYAIVEWHSTDRVLRQFGYFQPIPEAPHNMYELHSTDRRGKTDTNWLVRHHKWVVLWDDRHRRLPRREPFFTDLLMAADGYYEWFNNNGKLFLLSNDARGTFTVATVYSNLHTIAICDAAIVIPLPDAAAAVTWFYDPVAATVTEFYDPSWRILWVYVCRSNLGFIYPYFGGFNLITHGRSTDASCTVFTLRDVWEFSQFSQAGGIVRHTPPGSLFYGGASSSSAPHQPSVAAHDNDDNDGDDDDSEES</sequence>
<feature type="region of interest" description="Disordered" evidence="1">
    <location>
        <begin position="37"/>
        <end position="234"/>
    </location>
</feature>
<keyword evidence="2" id="KW-0732">Signal</keyword>
<dbReference type="Proteomes" id="UP000436088">
    <property type="component" value="Unassembled WGS sequence"/>
</dbReference>